<dbReference type="InterPro" id="IPR050979">
    <property type="entry name" value="LD-transpeptidase"/>
</dbReference>
<dbReference type="GO" id="GO:0008360">
    <property type="term" value="P:regulation of cell shape"/>
    <property type="evidence" value="ECO:0007669"/>
    <property type="project" value="UniProtKB-UniRule"/>
</dbReference>
<dbReference type="GO" id="GO:0005576">
    <property type="term" value="C:extracellular region"/>
    <property type="evidence" value="ECO:0007669"/>
    <property type="project" value="TreeGrafter"/>
</dbReference>
<evidence type="ECO:0000256" key="9">
    <source>
        <dbReference type="PROSITE-ProRule" id="PRU01373"/>
    </source>
</evidence>
<keyword evidence="3" id="KW-0328">Glycosyltransferase</keyword>
<comment type="caution">
    <text evidence="12">The sequence shown here is derived from an EMBL/GenBank/DDBJ whole genome shotgun (WGS) entry which is preliminary data.</text>
</comment>
<reference evidence="12" key="1">
    <citation type="submission" date="2020-09" db="EMBL/GenBank/DDBJ databases">
        <title>A novel bacterium of genus Paenibacillus, isolated from South China Sea.</title>
        <authorList>
            <person name="Huang H."/>
            <person name="Mo K."/>
            <person name="Hu Y."/>
        </authorList>
    </citation>
    <scope>NUCLEOTIDE SEQUENCE</scope>
    <source>
        <strain evidence="12">IB182493</strain>
    </source>
</reference>
<feature type="active site" description="Proton donor/acceptor" evidence="9">
    <location>
        <position position="388"/>
    </location>
</feature>
<dbReference type="GO" id="GO:0071555">
    <property type="term" value="P:cell wall organization"/>
    <property type="evidence" value="ECO:0007669"/>
    <property type="project" value="UniProtKB-UniRule"/>
</dbReference>
<feature type="compositionally biased region" description="Low complexity" evidence="10">
    <location>
        <begin position="289"/>
        <end position="299"/>
    </location>
</feature>
<feature type="compositionally biased region" description="Basic and acidic residues" evidence="10">
    <location>
        <begin position="277"/>
        <end position="288"/>
    </location>
</feature>
<dbReference type="AlphaFoldDB" id="A0A927H8J6"/>
<evidence type="ECO:0000256" key="5">
    <source>
        <dbReference type="ARBA" id="ARBA00022801"/>
    </source>
</evidence>
<evidence type="ECO:0000256" key="4">
    <source>
        <dbReference type="ARBA" id="ARBA00022679"/>
    </source>
</evidence>
<keyword evidence="13" id="KW-1185">Reference proteome</keyword>
<evidence type="ECO:0000259" key="11">
    <source>
        <dbReference type="PROSITE" id="PS52029"/>
    </source>
</evidence>
<dbReference type="CDD" id="cd16913">
    <property type="entry name" value="YkuD_like"/>
    <property type="match status" value="1"/>
</dbReference>
<dbReference type="PANTHER" id="PTHR30582">
    <property type="entry name" value="L,D-TRANSPEPTIDASE"/>
    <property type="match status" value="1"/>
</dbReference>
<accession>A0A927H8J6</accession>
<protein>
    <submittedName>
        <fullName evidence="12">L,D-transpeptidase</fullName>
    </submittedName>
</protein>
<keyword evidence="4" id="KW-0808">Transferase</keyword>
<evidence type="ECO:0000256" key="6">
    <source>
        <dbReference type="ARBA" id="ARBA00022960"/>
    </source>
</evidence>
<evidence type="ECO:0000256" key="7">
    <source>
        <dbReference type="ARBA" id="ARBA00022984"/>
    </source>
</evidence>
<feature type="domain" description="L,D-TPase catalytic" evidence="11">
    <location>
        <begin position="319"/>
        <end position="428"/>
    </location>
</feature>
<dbReference type="PROSITE" id="PS52029">
    <property type="entry name" value="LD_TPASE"/>
    <property type="match status" value="1"/>
</dbReference>
<organism evidence="12 13">
    <name type="scientific">Paenibacillus arenilitoris</name>
    <dbReference type="NCBI Taxonomy" id="2772299"/>
    <lineage>
        <taxon>Bacteria</taxon>
        <taxon>Bacillati</taxon>
        <taxon>Bacillota</taxon>
        <taxon>Bacilli</taxon>
        <taxon>Bacillales</taxon>
        <taxon>Paenibacillaceae</taxon>
        <taxon>Paenibacillus</taxon>
    </lineage>
</organism>
<sequence length="462" mass="50901">MESPEDLFYLKHFVKQHPDNKMGWYLLGKQYLLAGKEGKANYCFLQAGEVYDAFEDESHPLSENQLQLLKDWDERQRKKRLARRSAAIGMLLLLVAVLLPVNGTIHEEEAAVKPVPVAPAEAAPVGVVFVPRKELRPVGQAWNSIAAAGTQAPSYTIAARLEEEAGWRKWTGNTKLLMTVEREAAAGKLEASMLDRDACLCEPSDGTRAAGQFASWSERQEAHWTVASAIHHYERTYKKWPERLDDLIRPYPHNVLAGERDGMKEMFPGILAKLKEDRSQRSGARDGAAESLAGGVGSAAAGGRVGTNGMLDENWASPLEIVVDKATHRLAVVQGDIIVRSYKVGLGGDETPEGIFDISEKVRNPNGRSDGLFGSRGMTLSGTLYAIHGTDEPESIGKDESLGCVRMGKEDVEELFDLVPLGTVVKIKNGTLPSDSRQPAKRFKLEPRQNETNPAKVYEWLT</sequence>
<dbReference type="GO" id="GO:0016757">
    <property type="term" value="F:glycosyltransferase activity"/>
    <property type="evidence" value="ECO:0007669"/>
    <property type="project" value="UniProtKB-KW"/>
</dbReference>
<keyword evidence="6 9" id="KW-0133">Cell shape</keyword>
<feature type="region of interest" description="Disordered" evidence="10">
    <location>
        <begin position="277"/>
        <end position="299"/>
    </location>
</feature>
<dbReference type="InterPro" id="IPR005490">
    <property type="entry name" value="LD_TPept_cat_dom"/>
</dbReference>
<dbReference type="GO" id="GO:0018104">
    <property type="term" value="P:peptidoglycan-protein cross-linking"/>
    <property type="evidence" value="ECO:0007669"/>
    <property type="project" value="TreeGrafter"/>
</dbReference>
<feature type="active site" description="Nucleophile" evidence="9">
    <location>
        <position position="404"/>
    </location>
</feature>
<dbReference type="InterPro" id="IPR038063">
    <property type="entry name" value="Transpep_catalytic_dom"/>
</dbReference>
<dbReference type="PANTHER" id="PTHR30582:SF24">
    <property type="entry name" value="L,D-TRANSPEPTIDASE ERFK_SRFK-RELATED"/>
    <property type="match status" value="1"/>
</dbReference>
<gene>
    <name evidence="12" type="ORF">IDH41_30025</name>
</gene>
<keyword evidence="5" id="KW-0378">Hydrolase</keyword>
<keyword evidence="8 9" id="KW-0961">Cell wall biogenesis/degradation</keyword>
<evidence type="ECO:0000313" key="13">
    <source>
        <dbReference type="Proteomes" id="UP000632125"/>
    </source>
</evidence>
<proteinExistence type="inferred from homology"/>
<dbReference type="Pfam" id="PF03734">
    <property type="entry name" value="YkuD"/>
    <property type="match status" value="1"/>
</dbReference>
<dbReference type="SUPFAM" id="SSF141523">
    <property type="entry name" value="L,D-transpeptidase catalytic domain-like"/>
    <property type="match status" value="1"/>
</dbReference>
<evidence type="ECO:0000256" key="3">
    <source>
        <dbReference type="ARBA" id="ARBA00022676"/>
    </source>
</evidence>
<dbReference type="RefSeq" id="WP_190867838.1">
    <property type="nucleotide sequence ID" value="NZ_JACXIY010000060.1"/>
</dbReference>
<name>A0A927H8J6_9BACL</name>
<evidence type="ECO:0000256" key="1">
    <source>
        <dbReference type="ARBA" id="ARBA00004752"/>
    </source>
</evidence>
<dbReference type="GO" id="GO:0071972">
    <property type="term" value="F:peptidoglycan L,D-transpeptidase activity"/>
    <property type="evidence" value="ECO:0007669"/>
    <property type="project" value="TreeGrafter"/>
</dbReference>
<comment type="similarity">
    <text evidence="2">Belongs to the YkuD family.</text>
</comment>
<dbReference type="EMBL" id="JACXIY010000060">
    <property type="protein sequence ID" value="MBD2872806.1"/>
    <property type="molecule type" value="Genomic_DNA"/>
</dbReference>
<evidence type="ECO:0000256" key="2">
    <source>
        <dbReference type="ARBA" id="ARBA00005992"/>
    </source>
</evidence>
<comment type="pathway">
    <text evidence="1 9">Cell wall biogenesis; peptidoglycan biosynthesis.</text>
</comment>
<evidence type="ECO:0000313" key="12">
    <source>
        <dbReference type="EMBL" id="MBD2872806.1"/>
    </source>
</evidence>
<evidence type="ECO:0000256" key="10">
    <source>
        <dbReference type="SAM" id="MobiDB-lite"/>
    </source>
</evidence>
<dbReference type="Proteomes" id="UP000632125">
    <property type="component" value="Unassembled WGS sequence"/>
</dbReference>
<dbReference type="Gene3D" id="2.40.440.10">
    <property type="entry name" value="L,D-transpeptidase catalytic domain-like"/>
    <property type="match status" value="1"/>
</dbReference>
<keyword evidence="7 9" id="KW-0573">Peptidoglycan synthesis</keyword>
<evidence type="ECO:0000256" key="8">
    <source>
        <dbReference type="ARBA" id="ARBA00023316"/>
    </source>
</evidence>